<dbReference type="AlphaFoldDB" id="A0AAF1BJC1"/>
<dbReference type="EMBL" id="CP086718">
    <property type="protein sequence ID" value="WOO83261.1"/>
    <property type="molecule type" value="Genomic_DNA"/>
</dbReference>
<evidence type="ECO:0000313" key="2">
    <source>
        <dbReference type="EMBL" id="WOO83261.1"/>
    </source>
</evidence>
<evidence type="ECO:0000313" key="3">
    <source>
        <dbReference type="Proteomes" id="UP000827549"/>
    </source>
</evidence>
<dbReference type="RefSeq" id="XP_062629287.1">
    <property type="nucleotide sequence ID" value="XM_062773303.1"/>
</dbReference>
<dbReference type="Proteomes" id="UP000827549">
    <property type="component" value="Chromosome 5"/>
</dbReference>
<dbReference type="GeneID" id="87809963"/>
<reference evidence="2" key="1">
    <citation type="submission" date="2023-10" db="EMBL/GenBank/DDBJ databases">
        <authorList>
            <person name="Noh H."/>
        </authorList>
    </citation>
    <scope>NUCLEOTIDE SEQUENCE</scope>
    <source>
        <strain evidence="2">DUCC4014</strain>
    </source>
</reference>
<feature type="compositionally biased region" description="Polar residues" evidence="1">
    <location>
        <begin position="155"/>
        <end position="165"/>
    </location>
</feature>
<keyword evidence="3" id="KW-1185">Reference proteome</keyword>
<feature type="compositionally biased region" description="Low complexity" evidence="1">
    <location>
        <begin position="12"/>
        <end position="24"/>
    </location>
</feature>
<organism evidence="2 3">
    <name type="scientific">Vanrija pseudolonga</name>
    <dbReference type="NCBI Taxonomy" id="143232"/>
    <lineage>
        <taxon>Eukaryota</taxon>
        <taxon>Fungi</taxon>
        <taxon>Dikarya</taxon>
        <taxon>Basidiomycota</taxon>
        <taxon>Agaricomycotina</taxon>
        <taxon>Tremellomycetes</taxon>
        <taxon>Trichosporonales</taxon>
        <taxon>Trichosporonaceae</taxon>
        <taxon>Vanrija</taxon>
    </lineage>
</organism>
<feature type="region of interest" description="Disordered" evidence="1">
    <location>
        <begin position="147"/>
        <end position="247"/>
    </location>
</feature>
<sequence>MATRASSRLRIPAPGTTSTSASTPPTTPFLFADLPVGEPLSYADMEHITGDPGTMRKIGNRKHELWYQTPAMLKCPLCRKHPHRSSLINRLKVAEAGGFFHLQACSACQYSSVRCMGSTRISGSYVAFVDWDTVVFVDQKTKEVVVSGDQDDTGDNNASSGSNVTLEEGDHETGLAEENERAHTDAVGDEHSPDHVMDTHPGDDAHDDHHRPSKRARVKTQVSPSPAPLPRTPSPQPPGAITSTGPLSADIAGLLKPIADRLKGHDEEKAQWAIEQAQWSDERARLHSQLTASQSDMDVLRAEFAAREAVCAQREEAWALEKVQHAAAEASWRAEKEEFEVWRQDCLRFLQR</sequence>
<feature type="compositionally biased region" description="Pro residues" evidence="1">
    <location>
        <begin position="225"/>
        <end position="238"/>
    </location>
</feature>
<accession>A0AAF1BJC1</accession>
<name>A0AAF1BJC1_9TREE</name>
<evidence type="ECO:0000256" key="1">
    <source>
        <dbReference type="SAM" id="MobiDB-lite"/>
    </source>
</evidence>
<feature type="compositionally biased region" description="Basic and acidic residues" evidence="1">
    <location>
        <begin position="171"/>
        <end position="210"/>
    </location>
</feature>
<proteinExistence type="predicted"/>
<feature type="region of interest" description="Disordered" evidence="1">
    <location>
        <begin position="1"/>
        <end position="26"/>
    </location>
</feature>
<protein>
    <submittedName>
        <fullName evidence="2">Uncharacterized protein</fullName>
    </submittedName>
</protein>
<gene>
    <name evidence="2" type="ORF">LOC62_05G006788</name>
</gene>